<dbReference type="EMBL" id="CAJNJA010049975">
    <property type="protein sequence ID" value="CAE7839375.1"/>
    <property type="molecule type" value="Genomic_DNA"/>
</dbReference>
<evidence type="ECO:0000313" key="1">
    <source>
        <dbReference type="EMBL" id="CAE7839375.1"/>
    </source>
</evidence>
<dbReference type="AlphaFoldDB" id="A0A812ZWF5"/>
<dbReference type="Proteomes" id="UP000601435">
    <property type="component" value="Unassembled WGS sequence"/>
</dbReference>
<feature type="non-terminal residue" evidence="1">
    <location>
        <position position="142"/>
    </location>
</feature>
<accession>A0A812ZWF5</accession>
<protein>
    <submittedName>
        <fullName evidence="1">Gyltl1b protein</fullName>
    </submittedName>
</protein>
<sequence>ASWNADIISNYKDALTKLKEYWPGIENEGPSKIGDGGAQAPFDGKAAKAALGSFMEEYACANNFFNCDLEFNVDPNVPIRSSMVEEIKSYHYENAALFAEPFEVSVTSTWLNNMAKLELVKPIVPLEHRIAFVLRLGQNHGP</sequence>
<dbReference type="OrthoDB" id="406228at2759"/>
<proteinExistence type="predicted"/>
<comment type="caution">
    <text evidence="1">The sequence shown here is derived from an EMBL/GenBank/DDBJ whole genome shotgun (WGS) entry which is preliminary data.</text>
</comment>
<name>A0A812ZWF5_9DINO</name>
<reference evidence="1" key="1">
    <citation type="submission" date="2021-02" db="EMBL/GenBank/DDBJ databases">
        <authorList>
            <person name="Dougan E. K."/>
            <person name="Rhodes N."/>
            <person name="Thang M."/>
            <person name="Chan C."/>
        </authorList>
    </citation>
    <scope>NUCLEOTIDE SEQUENCE</scope>
</reference>
<keyword evidence="2" id="KW-1185">Reference proteome</keyword>
<gene>
    <name evidence="1" type="primary">Gyltl1b</name>
    <name evidence="1" type="ORF">SNEC2469_LOCUS25377</name>
</gene>
<organism evidence="1 2">
    <name type="scientific">Symbiodinium necroappetens</name>
    <dbReference type="NCBI Taxonomy" id="1628268"/>
    <lineage>
        <taxon>Eukaryota</taxon>
        <taxon>Sar</taxon>
        <taxon>Alveolata</taxon>
        <taxon>Dinophyceae</taxon>
        <taxon>Suessiales</taxon>
        <taxon>Symbiodiniaceae</taxon>
        <taxon>Symbiodinium</taxon>
    </lineage>
</organism>
<evidence type="ECO:0000313" key="2">
    <source>
        <dbReference type="Proteomes" id="UP000601435"/>
    </source>
</evidence>